<dbReference type="RefSeq" id="WP_074797128.1">
    <property type="nucleotide sequence ID" value="NZ_FOVJ01000004.1"/>
</dbReference>
<comment type="subcellular location">
    <subcellularLocation>
        <location evidence="1">Cell outer membrane</location>
    </subcellularLocation>
</comment>
<keyword evidence="3" id="KW-0998">Cell outer membrane</keyword>
<evidence type="ECO:0000259" key="6">
    <source>
        <dbReference type="PROSITE" id="PS51123"/>
    </source>
</evidence>
<dbReference type="InterPro" id="IPR006690">
    <property type="entry name" value="OMPA-like_CS"/>
</dbReference>
<dbReference type="InterPro" id="IPR006664">
    <property type="entry name" value="OMP_bac"/>
</dbReference>
<feature type="domain" description="OmpA-like" evidence="6">
    <location>
        <begin position="61"/>
        <end position="178"/>
    </location>
</feature>
<dbReference type="PROSITE" id="PS51123">
    <property type="entry name" value="OMPA_2"/>
    <property type="match status" value="1"/>
</dbReference>
<dbReference type="InterPro" id="IPR006665">
    <property type="entry name" value="OmpA-like"/>
</dbReference>
<dbReference type="CDD" id="cd07185">
    <property type="entry name" value="OmpA_C-like"/>
    <property type="match status" value="1"/>
</dbReference>
<feature type="chain" id="PRO_5010384837" evidence="5">
    <location>
        <begin position="22"/>
        <end position="178"/>
    </location>
</feature>
<evidence type="ECO:0000256" key="1">
    <source>
        <dbReference type="ARBA" id="ARBA00004442"/>
    </source>
</evidence>
<keyword evidence="5" id="KW-0732">Signal</keyword>
<protein>
    <submittedName>
        <fullName evidence="7">Outer membrane protein OmpA</fullName>
    </submittedName>
</protein>
<dbReference type="PANTHER" id="PTHR30329">
    <property type="entry name" value="STATOR ELEMENT OF FLAGELLAR MOTOR COMPLEX"/>
    <property type="match status" value="1"/>
</dbReference>
<evidence type="ECO:0000256" key="2">
    <source>
        <dbReference type="ARBA" id="ARBA00023136"/>
    </source>
</evidence>
<dbReference type="Pfam" id="PF00691">
    <property type="entry name" value="OmpA"/>
    <property type="match status" value="1"/>
</dbReference>
<dbReference type="OrthoDB" id="9782229at2"/>
<accession>A0A1I5CN29</accession>
<reference evidence="8" key="1">
    <citation type="submission" date="2016-10" db="EMBL/GenBank/DDBJ databases">
        <authorList>
            <person name="Varghese N."/>
        </authorList>
    </citation>
    <scope>NUCLEOTIDE SEQUENCE [LARGE SCALE GENOMIC DNA]</scope>
    <source>
        <strain evidence="8">Nsp8</strain>
    </source>
</reference>
<evidence type="ECO:0000256" key="4">
    <source>
        <dbReference type="PROSITE-ProRule" id="PRU00473"/>
    </source>
</evidence>
<dbReference type="SUPFAM" id="SSF103088">
    <property type="entry name" value="OmpA-like"/>
    <property type="match status" value="1"/>
</dbReference>
<dbReference type="InterPro" id="IPR036737">
    <property type="entry name" value="OmpA-like_sf"/>
</dbReference>
<dbReference type="InterPro" id="IPR050330">
    <property type="entry name" value="Bact_OuterMem_StrucFunc"/>
</dbReference>
<evidence type="ECO:0000313" key="8">
    <source>
        <dbReference type="Proteomes" id="UP000183107"/>
    </source>
</evidence>
<dbReference type="EMBL" id="FOVJ01000004">
    <property type="protein sequence ID" value="SFN88292.1"/>
    <property type="molecule type" value="Genomic_DNA"/>
</dbReference>
<proteinExistence type="predicted"/>
<keyword evidence="8" id="KW-1185">Reference proteome</keyword>
<dbReference type="PROSITE" id="PS01068">
    <property type="entry name" value="OMPA_1"/>
    <property type="match status" value="1"/>
</dbReference>
<dbReference type="PRINTS" id="PR01021">
    <property type="entry name" value="OMPADOMAIN"/>
</dbReference>
<dbReference type="AlphaFoldDB" id="A0A1I5CN29"/>
<dbReference type="Proteomes" id="UP000183107">
    <property type="component" value="Unassembled WGS sequence"/>
</dbReference>
<dbReference type="PANTHER" id="PTHR30329:SF21">
    <property type="entry name" value="LIPOPROTEIN YIAD-RELATED"/>
    <property type="match status" value="1"/>
</dbReference>
<organism evidence="7 8">
    <name type="scientific">Nitrosospira briensis</name>
    <dbReference type="NCBI Taxonomy" id="35799"/>
    <lineage>
        <taxon>Bacteria</taxon>
        <taxon>Pseudomonadati</taxon>
        <taxon>Pseudomonadota</taxon>
        <taxon>Betaproteobacteria</taxon>
        <taxon>Nitrosomonadales</taxon>
        <taxon>Nitrosomonadaceae</taxon>
        <taxon>Nitrosospira</taxon>
    </lineage>
</organism>
<evidence type="ECO:0000313" key="7">
    <source>
        <dbReference type="EMBL" id="SFN88292.1"/>
    </source>
</evidence>
<dbReference type="Gene3D" id="3.30.1330.60">
    <property type="entry name" value="OmpA-like domain"/>
    <property type="match status" value="1"/>
</dbReference>
<dbReference type="GO" id="GO:0009279">
    <property type="term" value="C:cell outer membrane"/>
    <property type="evidence" value="ECO:0007669"/>
    <property type="project" value="UniProtKB-SubCell"/>
</dbReference>
<evidence type="ECO:0000256" key="5">
    <source>
        <dbReference type="SAM" id="SignalP"/>
    </source>
</evidence>
<keyword evidence="2 4" id="KW-0472">Membrane</keyword>
<sequence>MKTRSIIALMALAAFSLPVTAETTKVLRGSEITESALIDALSPEGGIRTRSIRVFRDQPDAAEKAASASMLITFHTNSADLTPEARHSLDVVGRALNMDKLAKHSFIIEGHADPRGGPDFNQRLSQERAQTVRDYLVRNHDIMEDRLTAIGKGDHELLDKENPIAPENRRVTILTKPE</sequence>
<feature type="signal peptide" evidence="5">
    <location>
        <begin position="1"/>
        <end position="21"/>
    </location>
</feature>
<gene>
    <name evidence="7" type="ORF">SAMN05216386_2069</name>
</gene>
<evidence type="ECO:0000256" key="3">
    <source>
        <dbReference type="ARBA" id="ARBA00023237"/>
    </source>
</evidence>
<name>A0A1I5CN29_9PROT</name>